<dbReference type="EMBL" id="KV442028">
    <property type="protein sequence ID" value="OAQ31769.1"/>
    <property type="molecule type" value="Genomic_DNA"/>
</dbReference>
<feature type="compositionally biased region" description="Low complexity" evidence="5">
    <location>
        <begin position="7"/>
        <end position="23"/>
    </location>
</feature>
<evidence type="ECO:0000259" key="7">
    <source>
        <dbReference type="Pfam" id="PF08510"/>
    </source>
</evidence>
<dbReference type="AlphaFoldDB" id="A0A197K5P2"/>
<evidence type="ECO:0000256" key="4">
    <source>
        <dbReference type="ARBA" id="ARBA00023136"/>
    </source>
</evidence>
<dbReference type="GO" id="GO:0016020">
    <property type="term" value="C:membrane"/>
    <property type="evidence" value="ECO:0007669"/>
    <property type="project" value="UniProtKB-SubCell"/>
</dbReference>
<feature type="transmembrane region" description="Helical" evidence="6">
    <location>
        <begin position="130"/>
        <end position="152"/>
    </location>
</feature>
<feature type="domain" description="PIG-P" evidence="7">
    <location>
        <begin position="127"/>
        <end position="244"/>
    </location>
</feature>
<organism evidence="8 9">
    <name type="scientific">Linnemannia elongata AG-77</name>
    <dbReference type="NCBI Taxonomy" id="1314771"/>
    <lineage>
        <taxon>Eukaryota</taxon>
        <taxon>Fungi</taxon>
        <taxon>Fungi incertae sedis</taxon>
        <taxon>Mucoromycota</taxon>
        <taxon>Mortierellomycotina</taxon>
        <taxon>Mortierellomycetes</taxon>
        <taxon>Mortierellales</taxon>
        <taxon>Mortierellaceae</taxon>
        <taxon>Linnemannia</taxon>
    </lineage>
</organism>
<evidence type="ECO:0000256" key="3">
    <source>
        <dbReference type="ARBA" id="ARBA00022989"/>
    </source>
</evidence>
<dbReference type="STRING" id="1314771.A0A197K5P2"/>
<feature type="transmembrane region" description="Helical" evidence="6">
    <location>
        <begin position="172"/>
        <end position="192"/>
    </location>
</feature>
<evidence type="ECO:0000256" key="6">
    <source>
        <dbReference type="SAM" id="Phobius"/>
    </source>
</evidence>
<feature type="compositionally biased region" description="Polar residues" evidence="5">
    <location>
        <begin position="44"/>
        <end position="54"/>
    </location>
</feature>
<feature type="region of interest" description="Disordered" evidence="5">
    <location>
        <begin position="252"/>
        <end position="284"/>
    </location>
</feature>
<keyword evidence="4 6" id="KW-0472">Membrane</keyword>
<comment type="subcellular location">
    <subcellularLocation>
        <location evidence="1">Membrane</location>
        <topology evidence="1">Multi-pass membrane protein</topology>
    </subcellularLocation>
</comment>
<keyword evidence="3 6" id="KW-1133">Transmembrane helix</keyword>
<dbReference type="Pfam" id="PF08510">
    <property type="entry name" value="PIG-P"/>
    <property type="match status" value="1"/>
</dbReference>
<protein>
    <submittedName>
        <fullName evidence="8">PIG-P-domain-containing protein</fullName>
    </submittedName>
</protein>
<evidence type="ECO:0000256" key="1">
    <source>
        <dbReference type="ARBA" id="ARBA00004141"/>
    </source>
</evidence>
<dbReference type="OrthoDB" id="690928at2759"/>
<dbReference type="InterPro" id="IPR013717">
    <property type="entry name" value="PIG-P"/>
</dbReference>
<dbReference type="Proteomes" id="UP000078512">
    <property type="component" value="Unassembled WGS sequence"/>
</dbReference>
<proteinExistence type="predicted"/>
<dbReference type="GO" id="GO:0005783">
    <property type="term" value="C:endoplasmic reticulum"/>
    <property type="evidence" value="ECO:0007669"/>
    <property type="project" value="TreeGrafter"/>
</dbReference>
<keyword evidence="2 6" id="KW-0812">Transmembrane</keyword>
<evidence type="ECO:0000313" key="8">
    <source>
        <dbReference type="EMBL" id="OAQ31769.1"/>
    </source>
</evidence>
<keyword evidence="9" id="KW-1185">Reference proteome</keyword>
<evidence type="ECO:0000256" key="2">
    <source>
        <dbReference type="ARBA" id="ARBA00022692"/>
    </source>
</evidence>
<gene>
    <name evidence="8" type="ORF">K457DRAFT_154092</name>
</gene>
<feature type="region of interest" description="Disordered" evidence="5">
    <location>
        <begin position="1"/>
        <end position="57"/>
    </location>
</feature>
<reference evidence="8 9" key="1">
    <citation type="submission" date="2016-05" db="EMBL/GenBank/DDBJ databases">
        <title>Genome sequencing reveals origins of a unique bacterial endosymbiosis in the earliest lineages of terrestrial Fungi.</title>
        <authorList>
            <consortium name="DOE Joint Genome Institute"/>
            <person name="Uehling J."/>
            <person name="Gryganskyi A."/>
            <person name="Hameed K."/>
            <person name="Tschaplinski T."/>
            <person name="Misztal P."/>
            <person name="Wu S."/>
            <person name="Desiro A."/>
            <person name="Vande Pol N."/>
            <person name="Du Z.-Y."/>
            <person name="Zienkiewicz A."/>
            <person name="Zienkiewicz K."/>
            <person name="Morin E."/>
            <person name="Tisserant E."/>
            <person name="Splivallo R."/>
            <person name="Hainaut M."/>
            <person name="Henrissat B."/>
            <person name="Ohm R."/>
            <person name="Kuo A."/>
            <person name="Yan J."/>
            <person name="Lipzen A."/>
            <person name="Nolan M."/>
            <person name="Labutti K."/>
            <person name="Barry K."/>
            <person name="Goldstein A."/>
            <person name="Labbe J."/>
            <person name="Schadt C."/>
            <person name="Tuskan G."/>
            <person name="Grigoriev I."/>
            <person name="Martin F."/>
            <person name="Vilgalys R."/>
            <person name="Bonito G."/>
        </authorList>
    </citation>
    <scope>NUCLEOTIDE SEQUENCE [LARGE SCALE GENOMIC DNA]</scope>
    <source>
        <strain evidence="8 9">AG-77</strain>
    </source>
</reference>
<sequence>MQTSYNSGAAHHSAFSSALPSSLNDPTTTSAHQRRSKPAPSLPQPHSTLSNRSSFMPWDDLEFPSPMENTGMKRTASYSSFLSKKSRPLYKPTLQHARALSGQLHPPDTYSAPVDDSLPTTLTKTPTYEYYGFVLYLVSGITYAMYLGWAYLPKEILDSMGITYYPSKYWSLALPIWLFVLVIYLYVAFFAINMYNTEPFDSFQTITDEHANPFLTMNSASSLTDDYVPDLMDIPIGMVNACLYQHIEGISDEEEEGEEEYDEEYDGSYFDDTNLSDWDGSADL</sequence>
<dbReference type="GO" id="GO:0006506">
    <property type="term" value="P:GPI anchor biosynthetic process"/>
    <property type="evidence" value="ECO:0007669"/>
    <property type="project" value="TreeGrafter"/>
</dbReference>
<feature type="compositionally biased region" description="Acidic residues" evidence="5">
    <location>
        <begin position="252"/>
        <end position="266"/>
    </location>
</feature>
<evidence type="ECO:0000256" key="5">
    <source>
        <dbReference type="SAM" id="MobiDB-lite"/>
    </source>
</evidence>
<accession>A0A197K5P2</accession>
<dbReference type="InterPro" id="IPR052263">
    <property type="entry name" value="GPI_Anchor_Biosynth"/>
</dbReference>
<dbReference type="PANTHER" id="PTHR46346:SF1">
    <property type="entry name" value="PHOSPHATIDYLINOSITOL N-ACETYLGLUCOSAMINYLTRANSFERASE SUBUNIT P"/>
    <property type="match status" value="1"/>
</dbReference>
<dbReference type="PANTHER" id="PTHR46346">
    <property type="entry name" value="PHOSPHATIDYLINOSITOL N-ACETYLGLUCOSAMINYLTRANSFERASE SUBUNIT P"/>
    <property type="match status" value="1"/>
</dbReference>
<evidence type="ECO:0000313" key="9">
    <source>
        <dbReference type="Proteomes" id="UP000078512"/>
    </source>
</evidence>
<name>A0A197K5P2_9FUNG</name>